<evidence type="ECO:0000313" key="2">
    <source>
        <dbReference type="Proteomes" id="UP000252707"/>
    </source>
</evidence>
<sequence length="187" mass="20881">MSEQDRQGPQESSSTVSAYDRMLERVRTALDRAGDGAERVHDYITDAMERAVELGEVTREEGERVAAYLKRDMEDAGRFLAEGGQAFRDWLRFDMQLIEDRMLDMFARVADQTRLAQLQFAEQLKRASQYRTGEVTGIGTLRCVACGEEVHFTKTGRIPPCPACQASVFERVKPGGGSEPPVDAGDE</sequence>
<proteinExistence type="predicted"/>
<dbReference type="Proteomes" id="UP000252707">
    <property type="component" value="Unassembled WGS sequence"/>
</dbReference>
<dbReference type="OrthoDB" id="3174978at2"/>
<gene>
    <name evidence="1" type="ORF">DFQ59_101471</name>
</gene>
<dbReference type="InterPro" id="IPR009912">
    <property type="entry name" value="DUF1451"/>
</dbReference>
<accession>A0A369CGH5</accession>
<name>A0A369CGH5_9GAMM</name>
<evidence type="ECO:0000313" key="1">
    <source>
        <dbReference type="EMBL" id="RCX33172.1"/>
    </source>
</evidence>
<organism evidence="1 2">
    <name type="scientific">Thioalbus denitrificans</name>
    <dbReference type="NCBI Taxonomy" id="547122"/>
    <lineage>
        <taxon>Bacteria</taxon>
        <taxon>Pseudomonadati</taxon>
        <taxon>Pseudomonadota</taxon>
        <taxon>Gammaproteobacteria</taxon>
        <taxon>Chromatiales</taxon>
        <taxon>Ectothiorhodospiraceae</taxon>
        <taxon>Thioalbus</taxon>
    </lineage>
</organism>
<dbReference type="AlphaFoldDB" id="A0A369CGH5"/>
<keyword evidence="2" id="KW-1185">Reference proteome</keyword>
<dbReference type="Pfam" id="PF07295">
    <property type="entry name" value="DUF1451"/>
    <property type="match status" value="1"/>
</dbReference>
<dbReference type="RefSeq" id="WP_114278043.1">
    <property type="nucleotide sequence ID" value="NZ_QPJY01000001.1"/>
</dbReference>
<protein>
    <submittedName>
        <fullName evidence="1">Zinc ribbon family protein</fullName>
    </submittedName>
</protein>
<reference evidence="1 2" key="1">
    <citation type="submission" date="2018-07" db="EMBL/GenBank/DDBJ databases">
        <title>Genomic Encyclopedia of Type Strains, Phase IV (KMG-IV): sequencing the most valuable type-strain genomes for metagenomic binning, comparative biology and taxonomic classification.</title>
        <authorList>
            <person name="Goeker M."/>
        </authorList>
    </citation>
    <scope>NUCLEOTIDE SEQUENCE [LARGE SCALE GENOMIC DNA]</scope>
    <source>
        <strain evidence="1 2">DSM 26407</strain>
    </source>
</reference>
<dbReference type="EMBL" id="QPJY01000001">
    <property type="protein sequence ID" value="RCX33172.1"/>
    <property type="molecule type" value="Genomic_DNA"/>
</dbReference>
<comment type="caution">
    <text evidence="1">The sequence shown here is derived from an EMBL/GenBank/DDBJ whole genome shotgun (WGS) entry which is preliminary data.</text>
</comment>